<dbReference type="GO" id="GO:0032040">
    <property type="term" value="C:small-subunit processome"/>
    <property type="evidence" value="ECO:0007669"/>
    <property type="project" value="InterPro"/>
</dbReference>
<evidence type="ECO:0000313" key="7">
    <source>
        <dbReference type="EMBL" id="KAI1239681.1"/>
    </source>
</evidence>
<dbReference type="PANTHER" id="PTHR22840">
    <property type="entry name" value="WD REPEAT-CONTAINING PROTEIN 36"/>
    <property type="match status" value="1"/>
</dbReference>
<reference evidence="7" key="3">
    <citation type="submission" date="2022-01" db="EMBL/GenBank/DDBJ databases">
        <authorList>
            <person name="Rubenstein D.R."/>
        </authorList>
    </citation>
    <scope>NUCLEOTIDE SEQUENCE</scope>
    <source>
        <strain evidence="7">SS15</strain>
        <tissue evidence="7">Liver</tissue>
    </source>
</reference>
<dbReference type="InterPro" id="IPR015943">
    <property type="entry name" value="WD40/YVTN_repeat-like_dom_sf"/>
</dbReference>
<gene>
    <name evidence="7" type="ORF">IHE44_0011105</name>
    <name evidence="6" type="ORF">IHE44_005021</name>
</gene>
<dbReference type="FunFam" id="2.130.10.10:FF:000109">
    <property type="entry name" value="WD repeat domain 36"/>
    <property type="match status" value="1"/>
</dbReference>
<reference evidence="7 8" key="2">
    <citation type="journal article" date="2021" name="J. Hered.">
        <title>Feather Gene Expression Elucidates the Developmental Basis of Plumage Iridescence in African Starlings.</title>
        <authorList>
            <person name="Rubenstein D.R."/>
            <person name="Corvelo A."/>
            <person name="MacManes M.D."/>
            <person name="Maia R."/>
            <person name="Narzisi G."/>
            <person name="Rousaki A."/>
            <person name="Vandenabeele P."/>
            <person name="Shawkey M.D."/>
            <person name="Solomon J."/>
        </authorList>
    </citation>
    <scope>NUCLEOTIDE SEQUENCE [LARGE SCALE GENOMIC DNA]</scope>
    <source>
        <strain evidence="7">SS15</strain>
    </source>
</reference>
<proteinExistence type="predicted"/>
<dbReference type="AlphaFoldDB" id="A0A835NHD8"/>
<feature type="repeat" description="WD" evidence="3">
    <location>
        <begin position="222"/>
        <end position="253"/>
    </location>
</feature>
<dbReference type="OrthoDB" id="10250769at2759"/>
<evidence type="ECO:0000313" key="6">
    <source>
        <dbReference type="EMBL" id="KAG0115867.1"/>
    </source>
</evidence>
<name>A0A835NHD8_9PASS</name>
<dbReference type="InterPro" id="IPR001680">
    <property type="entry name" value="WD40_rpt"/>
</dbReference>
<evidence type="ECO:0000256" key="1">
    <source>
        <dbReference type="ARBA" id="ARBA00022574"/>
    </source>
</evidence>
<dbReference type="PROSITE" id="PS50082">
    <property type="entry name" value="WD_REPEATS_2"/>
    <property type="match status" value="3"/>
</dbReference>
<dbReference type="PROSITE" id="PS00678">
    <property type="entry name" value="WD_REPEATS_1"/>
    <property type="match status" value="1"/>
</dbReference>
<dbReference type="GO" id="GO:0006364">
    <property type="term" value="P:rRNA processing"/>
    <property type="evidence" value="ECO:0007669"/>
    <property type="project" value="InterPro"/>
</dbReference>
<keyword evidence="1 3" id="KW-0853">WD repeat</keyword>
<feature type="domain" description="WDR36/Utp21 N-terminal" evidence="5">
    <location>
        <begin position="4"/>
        <end position="256"/>
    </location>
</feature>
<dbReference type="Gene3D" id="2.130.10.10">
    <property type="entry name" value="YVTN repeat-like/Quinoprotein amine dehydrogenase"/>
    <property type="match status" value="2"/>
</dbReference>
<feature type="repeat" description="WD" evidence="3">
    <location>
        <begin position="430"/>
        <end position="471"/>
    </location>
</feature>
<dbReference type="GO" id="GO:0034388">
    <property type="term" value="C:Pwp2p-containing subcomplex of 90S preribosome"/>
    <property type="evidence" value="ECO:0007669"/>
    <property type="project" value="TreeGrafter"/>
</dbReference>
<keyword evidence="8" id="KW-1185">Reference proteome</keyword>
<evidence type="ECO:0008006" key="9">
    <source>
        <dbReference type="Google" id="ProtNLM"/>
    </source>
</evidence>
<dbReference type="InterPro" id="IPR019775">
    <property type="entry name" value="WD40_repeat_CS"/>
</dbReference>
<dbReference type="Pfam" id="PF04192">
    <property type="entry name" value="Utp21"/>
    <property type="match status" value="1"/>
</dbReference>
<dbReference type="FunFam" id="2.130.10.10:FF:000139">
    <property type="entry name" value="WD repeat domain 36"/>
    <property type="match status" value="1"/>
</dbReference>
<dbReference type="Proteomes" id="UP000618051">
    <property type="component" value="Unassembled WGS sequence"/>
</dbReference>
<reference evidence="6" key="1">
    <citation type="submission" date="2020-10" db="EMBL/GenBank/DDBJ databases">
        <title>Feather gene expression reveals the developmental basis of iridescence in African starlings.</title>
        <authorList>
            <person name="Rubenstein D.R."/>
        </authorList>
    </citation>
    <scope>NUCLEOTIDE SEQUENCE</scope>
    <source>
        <strain evidence="6">SS15</strain>
        <tissue evidence="6">Liver</tissue>
    </source>
</reference>
<keyword evidence="2" id="KW-0677">Repeat</keyword>
<evidence type="ECO:0000256" key="3">
    <source>
        <dbReference type="PROSITE-ProRule" id="PRU00221"/>
    </source>
</evidence>
<sequence length="1233" mass="138175">MSIVKKLGIVAVSNTLPQDITCLAADRMLMFASYNNILHAIARNKEVVHTYEGHKAKIHLLQPFGDHVISVDVDNVLIVWNIQSEEEYLQIDFDKATFAVSALLHPSTYLNKILLGSEQGTLQLWNIRSNKLLYSFPGWGLAVTTLEQAPAVDVVAVGFVSGHIIVHNIKFDETLMKFQQDWGPITAISFRTDGHPVMAAGSPVGHIALWDLEEKKLMCQMQDAHSTAIAGMTFVPGEPLLITNGADNALQVWIFDGPGGTGRVLRSRVGHSAPPTKIRYHGQNGEQILSAGQDGTLQSFSTVHEKFNKSLGHGSINKKKSKKKGLKLDTMALPPITAFASEVAHQSDWDGIVACHQGYITCTTWNYQKTSMGAHKLRPEEFSKHKPIDIYATAVDITSCGNFAVIGMSTGQVDVYNMQSGIHRGRYGKETAHEGAIRGVAVDGLNQLVITAGSEGLIKFWKFKMKDLVYSTELSSSPSGILLHRDSGILGVALDDFTVSVLDIETRKIVRTFSGHHGQINDMTFSPDGRWLITSSMDCSIKTWDLPSGCLIDCFLVDSAAVSLTMSPTGDFLASAHVDDLGIYLWSNRSLYSLVSLRPLPADFEPSLVTLPSTCPMQDVDVSGDEEPCDEMIEYVSPEQLGEQLVTLSLLPESRWKNLLNLDIIKKKNKPKEPPKVPKSAPFFIPTLPGLIPRYILPEEENDTQSKVVNLGVLVQKSDFYIHLEEALSTNEYKAPLDLLKSLGPSNIEVELRGLAPEGGGSMEVMLSFLRMIEMMLNKKYNFELTQAYLALFLKLHLKILSSEPKLMEELSKLSMQLEETWIHLRALFNQSLCVLTYTKMMFLLLWKCSICLAGTEKPPACCNATCPFLSCGAKVKAHLWEHCGCAVGTLFAFTKSPHGTRFSWRKFFCVVMNRKVIQKNNLQEKSLHCMKELDFLVKTNDFTIAEILSEKEKGNLILHSDYKIFGYAVRTLRARRETGMGNILSVTGSCLEPLMPKKFKFAQHSLLCCPGQAEIDKFVYKSWSHVFMSLCMANVYTFYTCQLSSKNLNVEAYQREEELLEGFLLPKSKLFLSLKEKEAESLDCLSLLGNIAQKDLLNLVMSVQRTRAFTKQDYSSQEDRKITHPTPPPRHQITFLLWGLNVWVTGKRQKIGHLLNCADLPFCMCVIVFISDHFFSQEVLLTNKMKKEKRFFFKIFEKLQGSELRLIAPSGYNKEFKENSLVGREDEFWGFL</sequence>
<comment type="caution">
    <text evidence="6">The sequence shown here is derived from an EMBL/GenBank/DDBJ whole genome shotgun (WGS) entry which is preliminary data.</text>
</comment>
<dbReference type="InterPro" id="IPR059157">
    <property type="entry name" value="WDR36-Utp21_N"/>
</dbReference>
<dbReference type="InterPro" id="IPR007319">
    <property type="entry name" value="WDR36/Utp21_C"/>
</dbReference>
<feature type="domain" description="WDR36/Utp21 C-terminal" evidence="4">
    <location>
        <begin position="639"/>
        <end position="839"/>
    </location>
</feature>
<dbReference type="EMBL" id="JADDUC020000004">
    <property type="protein sequence ID" value="KAI1239681.1"/>
    <property type="molecule type" value="Genomic_DNA"/>
</dbReference>
<dbReference type="PANTHER" id="PTHR22840:SF12">
    <property type="entry name" value="WD REPEAT-CONTAINING PROTEIN 36"/>
    <property type="match status" value="1"/>
</dbReference>
<dbReference type="Pfam" id="PF25168">
    <property type="entry name" value="Beta-prop_WDR36-Utp21_2nd"/>
    <property type="match status" value="1"/>
</dbReference>
<accession>A0A835NHD8</accession>
<evidence type="ECO:0000259" key="5">
    <source>
        <dbReference type="Pfam" id="PF25171"/>
    </source>
</evidence>
<evidence type="ECO:0000313" key="8">
    <source>
        <dbReference type="Proteomes" id="UP000618051"/>
    </source>
</evidence>
<dbReference type="PROSITE" id="PS50294">
    <property type="entry name" value="WD_REPEATS_REGION"/>
    <property type="match status" value="2"/>
</dbReference>
<evidence type="ECO:0000259" key="4">
    <source>
        <dbReference type="Pfam" id="PF04192"/>
    </source>
</evidence>
<feature type="repeat" description="WD" evidence="3">
    <location>
        <begin position="513"/>
        <end position="549"/>
    </location>
</feature>
<dbReference type="SUPFAM" id="SSF50998">
    <property type="entry name" value="Quinoprotein alcohol dehydrogenase-like"/>
    <property type="match status" value="1"/>
</dbReference>
<organism evidence="6">
    <name type="scientific">Lamprotornis superbus</name>
    <dbReference type="NCBI Taxonomy" id="245042"/>
    <lineage>
        <taxon>Eukaryota</taxon>
        <taxon>Metazoa</taxon>
        <taxon>Chordata</taxon>
        <taxon>Craniata</taxon>
        <taxon>Vertebrata</taxon>
        <taxon>Euteleostomi</taxon>
        <taxon>Archelosauria</taxon>
        <taxon>Archosauria</taxon>
        <taxon>Dinosauria</taxon>
        <taxon>Saurischia</taxon>
        <taxon>Theropoda</taxon>
        <taxon>Coelurosauria</taxon>
        <taxon>Aves</taxon>
        <taxon>Neognathae</taxon>
        <taxon>Neoaves</taxon>
        <taxon>Telluraves</taxon>
        <taxon>Australaves</taxon>
        <taxon>Passeriformes</taxon>
        <taxon>Sturnidae</taxon>
        <taxon>Lamprotornis</taxon>
    </lineage>
</organism>
<evidence type="ECO:0000256" key="2">
    <source>
        <dbReference type="ARBA" id="ARBA00022737"/>
    </source>
</evidence>
<dbReference type="Pfam" id="PF25171">
    <property type="entry name" value="Beta-prop_WDR36-Utp21_1st"/>
    <property type="match status" value="1"/>
</dbReference>
<dbReference type="InterPro" id="IPR011047">
    <property type="entry name" value="Quinoprotein_ADH-like_sf"/>
</dbReference>
<protein>
    <recommendedName>
        <fullName evidence="9">WD repeat domain 36</fullName>
    </recommendedName>
</protein>
<dbReference type="SMART" id="SM00320">
    <property type="entry name" value="WD40"/>
    <property type="match status" value="8"/>
</dbReference>
<dbReference type="EMBL" id="JADDUC010000195">
    <property type="protein sequence ID" value="KAG0115867.1"/>
    <property type="molecule type" value="Genomic_DNA"/>
</dbReference>